<protein>
    <submittedName>
        <fullName evidence="2">CRISPR-associated protein Cst1</fullName>
    </submittedName>
</protein>
<feature type="domain" description="CRISPR-associated protein CXXC-CXXC" evidence="1">
    <location>
        <begin position="225"/>
        <end position="291"/>
    </location>
</feature>
<proteinExistence type="predicted"/>
<dbReference type="EMBL" id="JENJ01000055">
    <property type="protein sequence ID" value="KGM94848.1"/>
    <property type="molecule type" value="Genomic_DNA"/>
</dbReference>
<name>A0A0A0I2I9_CLONO</name>
<dbReference type="OrthoDB" id="5540852at2"/>
<dbReference type="InterPro" id="IPR019121">
    <property type="entry name" value="CRISPR-assoc_CXXC-CXXC_dom"/>
</dbReference>
<dbReference type="InterPro" id="IPR010180">
    <property type="entry name" value="CRISPR-assoc_prot_CXXC-CXXC"/>
</dbReference>
<dbReference type="RefSeq" id="WP_039256000.1">
    <property type="nucleotide sequence ID" value="NZ_JENJ01000055.1"/>
</dbReference>
<dbReference type="NCBIfam" id="TIGR01908">
    <property type="entry name" value="cas_CXXC_CXXC"/>
    <property type="match status" value="1"/>
</dbReference>
<accession>A0A0A0I2I9</accession>
<evidence type="ECO:0000259" key="1">
    <source>
        <dbReference type="Pfam" id="PF09706"/>
    </source>
</evidence>
<dbReference type="Pfam" id="PF09706">
    <property type="entry name" value="Cas_CXXC_CXXC"/>
    <property type="match status" value="1"/>
</dbReference>
<evidence type="ECO:0000313" key="3">
    <source>
        <dbReference type="Proteomes" id="UP000030012"/>
    </source>
</evidence>
<dbReference type="AlphaFoldDB" id="A0A0A0I2I9"/>
<organism evidence="2 3">
    <name type="scientific">Clostridium novyi A str. 4552</name>
    <dbReference type="NCBI Taxonomy" id="1444289"/>
    <lineage>
        <taxon>Bacteria</taxon>
        <taxon>Bacillati</taxon>
        <taxon>Bacillota</taxon>
        <taxon>Clostridia</taxon>
        <taxon>Eubacteriales</taxon>
        <taxon>Clostridiaceae</taxon>
        <taxon>Clostridium</taxon>
    </lineage>
</organism>
<dbReference type="Proteomes" id="UP000030012">
    <property type="component" value="Unassembled WGS sequence"/>
</dbReference>
<comment type="caution">
    <text evidence="2">The sequence shown here is derived from an EMBL/GenBank/DDBJ whole genome shotgun (WGS) entry which is preliminary data.</text>
</comment>
<gene>
    <name evidence="2" type="ORF">Z968_10680</name>
</gene>
<sequence length="568" mass="66209">MSKIQIELSDWLYNAGVVGLINILTHSEKKVKIVNKQCIEIDSEQLVDFQNDYFKYFIYKYVKFTSWYKVTSFQGYIESLDTENITKEDIKKINDYIEYTKNKLKSNSYKSAYLLANDNSLDILKEEKNLKKINITKKQTLQDKEVKENINSTINRINKVIEYLCKETVKKYVLTQNIIYDVIAKFLRKISFLEPSNIKKGCNMYSEYKKYFIDCVLNYLDLDKEKDKYNCFTCNNTLSKLSKPIAYELAWINKTGVDMSRKSSHFWNMKGDSYICPICNLVYSCIPAGFTVFKGKGLFINKNIGVKTLTKINNQSLDNVTSIEELEQYSYFNIADNMEQGVISQSSKEIDNIQIVKLDSQNESRPYTFNIISKKKLEIIDKNKERLKSMIKIHIKISKDEYLNLYNEVLNRIYKGHNLFDLMYKLVYLNLNESFKRIGYLDMILKINNDLIGGGKMSTNKIDDKLINNCRSYGYYLRKAYVEKGGKNKLGGISYRLLNALKTKNVSRFMDTLFNAYMYLKDKEIPSTFIEVLKDKENFQTIGYAFLLGLQGGDGKADKENKEGVVNE</sequence>
<reference evidence="2 3" key="1">
    <citation type="submission" date="2014-01" db="EMBL/GenBank/DDBJ databases">
        <title>Plasmidome dynamics in the species complex Clostridium novyi sensu lato converts strains of independent lineages into distinctly different pathogens.</title>
        <authorList>
            <person name="Skarin H."/>
            <person name="Segerman B."/>
        </authorList>
    </citation>
    <scope>NUCLEOTIDE SEQUENCE [LARGE SCALE GENOMIC DNA]</scope>
    <source>
        <strain evidence="2 3">4552</strain>
    </source>
</reference>
<evidence type="ECO:0000313" key="2">
    <source>
        <dbReference type="EMBL" id="KGM94848.1"/>
    </source>
</evidence>